<keyword evidence="2" id="KW-0560">Oxidoreductase</keyword>
<name>A0A183DJI3_9BILA</name>
<proteinExistence type="inferred from homology"/>
<accession>A0A183DJI3</accession>
<dbReference type="WBParaSite" id="GPUH_0000888401-mRNA-1">
    <property type="protein sequence ID" value="GPUH_0000888401-mRNA-1"/>
    <property type="gene ID" value="GPUH_0000888401"/>
</dbReference>
<evidence type="ECO:0000313" key="5">
    <source>
        <dbReference type="Proteomes" id="UP000271098"/>
    </source>
</evidence>
<reference evidence="6" key="1">
    <citation type="submission" date="2016-06" db="UniProtKB">
        <authorList>
            <consortium name="WormBaseParasite"/>
        </authorList>
    </citation>
    <scope>IDENTIFICATION</scope>
</reference>
<dbReference type="GO" id="GO:0004029">
    <property type="term" value="F:aldehyde dehydrogenase (NAD+) activity"/>
    <property type="evidence" value="ECO:0007669"/>
    <property type="project" value="TreeGrafter"/>
</dbReference>
<dbReference type="Proteomes" id="UP000271098">
    <property type="component" value="Unassembled WGS sequence"/>
</dbReference>
<dbReference type="PANTHER" id="PTHR43570:SF16">
    <property type="entry name" value="ALDEHYDE DEHYDROGENASE TYPE III, ISOFORM Q"/>
    <property type="match status" value="1"/>
</dbReference>
<dbReference type="EMBL" id="UYRT01027068">
    <property type="protein sequence ID" value="VDK65900.1"/>
    <property type="molecule type" value="Genomic_DNA"/>
</dbReference>
<dbReference type="InterPro" id="IPR012394">
    <property type="entry name" value="Aldehyde_DH_NAD(P)"/>
</dbReference>
<dbReference type="PANTHER" id="PTHR43570">
    <property type="entry name" value="ALDEHYDE DEHYDROGENASE"/>
    <property type="match status" value="1"/>
</dbReference>
<dbReference type="GO" id="GO:0005737">
    <property type="term" value="C:cytoplasm"/>
    <property type="evidence" value="ECO:0007669"/>
    <property type="project" value="TreeGrafter"/>
</dbReference>
<dbReference type="OrthoDB" id="5851700at2759"/>
<feature type="domain" description="Aldehyde dehydrogenase" evidence="3">
    <location>
        <begin position="11"/>
        <end position="66"/>
    </location>
</feature>
<evidence type="ECO:0000256" key="2">
    <source>
        <dbReference type="ARBA" id="ARBA00023002"/>
    </source>
</evidence>
<reference evidence="4 5" key="2">
    <citation type="submission" date="2018-11" db="EMBL/GenBank/DDBJ databases">
        <authorList>
            <consortium name="Pathogen Informatics"/>
        </authorList>
    </citation>
    <scope>NUCLEOTIDE SEQUENCE [LARGE SCALE GENOMIC DNA]</scope>
</reference>
<evidence type="ECO:0000259" key="3">
    <source>
        <dbReference type="Pfam" id="PF00171"/>
    </source>
</evidence>
<organism evidence="6">
    <name type="scientific">Gongylonema pulchrum</name>
    <dbReference type="NCBI Taxonomy" id="637853"/>
    <lineage>
        <taxon>Eukaryota</taxon>
        <taxon>Metazoa</taxon>
        <taxon>Ecdysozoa</taxon>
        <taxon>Nematoda</taxon>
        <taxon>Chromadorea</taxon>
        <taxon>Rhabditida</taxon>
        <taxon>Spirurina</taxon>
        <taxon>Spiruromorpha</taxon>
        <taxon>Spiruroidea</taxon>
        <taxon>Gongylonematidae</taxon>
        <taxon>Gongylonema</taxon>
    </lineage>
</organism>
<dbReference type="InterPro" id="IPR016162">
    <property type="entry name" value="Ald_DH_N"/>
</dbReference>
<dbReference type="InterPro" id="IPR016161">
    <property type="entry name" value="Ald_DH/histidinol_DH"/>
</dbReference>
<evidence type="ECO:0000313" key="6">
    <source>
        <dbReference type="WBParaSite" id="GPUH_0000888401-mRNA-1"/>
    </source>
</evidence>
<evidence type="ECO:0000256" key="1">
    <source>
        <dbReference type="ARBA" id="ARBA00009986"/>
    </source>
</evidence>
<dbReference type="InterPro" id="IPR015590">
    <property type="entry name" value="Aldehyde_DH_dom"/>
</dbReference>
<comment type="similarity">
    <text evidence="1">Belongs to the aldehyde dehydrogenase family.</text>
</comment>
<dbReference type="Pfam" id="PF00171">
    <property type="entry name" value="Aldedh"/>
    <property type="match status" value="1"/>
</dbReference>
<dbReference type="GO" id="GO:0006081">
    <property type="term" value="P:aldehyde metabolic process"/>
    <property type="evidence" value="ECO:0007669"/>
    <property type="project" value="InterPro"/>
</dbReference>
<gene>
    <name evidence="4" type="ORF">GPUH_LOCUS8873</name>
</gene>
<dbReference type="AlphaFoldDB" id="A0A183DJI3"/>
<dbReference type="Gene3D" id="3.40.605.10">
    <property type="entry name" value="Aldehyde Dehydrogenase, Chain A, domain 1"/>
    <property type="match status" value="1"/>
</dbReference>
<keyword evidence="5" id="KW-1185">Reference proteome</keyword>
<sequence length="76" mass="8504">MCKLIAKYMDPKVCCAIGGSFDETNKLLKYRFDHIFFTGSTKIGKVVLRAAAEHLTPTTLEMGGKRQDLLGFFSRS</sequence>
<dbReference type="SUPFAM" id="SSF53720">
    <property type="entry name" value="ALDH-like"/>
    <property type="match status" value="1"/>
</dbReference>
<protein>
    <submittedName>
        <fullName evidence="6">Aldedh domain-containing protein</fullName>
    </submittedName>
</protein>
<evidence type="ECO:0000313" key="4">
    <source>
        <dbReference type="EMBL" id="VDK65900.1"/>
    </source>
</evidence>